<dbReference type="AlphaFoldDB" id="A0AAD9UGA9"/>
<dbReference type="Gene3D" id="3.40.50.300">
    <property type="entry name" value="P-loop containing nucleotide triphosphate hydrolases"/>
    <property type="match status" value="1"/>
</dbReference>
<dbReference type="InterPro" id="IPR007111">
    <property type="entry name" value="NACHT_NTPase"/>
</dbReference>
<feature type="domain" description="NACHT" evidence="4">
    <location>
        <begin position="96"/>
        <end position="228"/>
    </location>
</feature>
<dbReference type="Proteomes" id="UP001209878">
    <property type="component" value="Unassembled WGS sequence"/>
</dbReference>
<keyword evidence="2" id="KW-0963">Cytoplasm</keyword>
<proteinExistence type="predicted"/>
<dbReference type="SUPFAM" id="SSF52540">
    <property type="entry name" value="P-loop containing nucleoside triphosphate hydrolases"/>
    <property type="match status" value="1"/>
</dbReference>
<evidence type="ECO:0000313" key="6">
    <source>
        <dbReference type="Proteomes" id="UP001209878"/>
    </source>
</evidence>
<gene>
    <name evidence="5" type="ORF">NP493_139g01004</name>
</gene>
<dbReference type="GO" id="GO:0005737">
    <property type="term" value="C:cytoplasm"/>
    <property type="evidence" value="ECO:0007669"/>
    <property type="project" value="UniProtKB-SubCell"/>
</dbReference>
<name>A0AAD9UGA9_RIDPI</name>
<dbReference type="InterPro" id="IPR050637">
    <property type="entry name" value="NLRP_innate_immun_reg"/>
</dbReference>
<sequence>MSLGNEFLKNALQEKYKNLTVPATHSVHLDSDKPESLEDVFVEVHLQKHHTASIPEKLSLSDLKERETQVQTSDAIPLGQLFCSLGGDSHKTNIATKVLLQGRPGVGKSTLVKYAANQWAKGSIWEDTKYTFLVSLKELQLPPNESLSLSQLLFDGLIPLKHHAACLDVITKHPQELLVILDGYDERRCLDKQQEQNKNEAALATLLSHIINNEVLPGAKVLVSSRPSKQLPVKAFNQTVQLCGFSKEMINEYVCKMYTKEQKDFIMKHLDADRNMAGLCQVPLQCTFVCAGLADRLSCGDDDAGMAVVNTTTGLYVQATIQMARKLHPQLKDSKEETDLDELFDTIEAPLVKHAELAKYGIMSSPPKFLFYKDDLDKFQFDKSDRDCGFLVESSTLDPRMRGTRRHCWQFTHTTIQEFFGTVGMLRSGDNVWMSLPKEDMPEHLKTMVSFLAGLLGDPNHRYYVERLVAGGAALDTGKLAATLEDMLMTTRIFTEMMNDDAMIIATVYETQNSDMVDIVPTEIASRYLSVMDIHALVWLLENENFHVTSLK</sequence>
<reference evidence="5" key="1">
    <citation type="journal article" date="2023" name="Mol. Biol. Evol.">
        <title>Third-Generation Sequencing Reveals the Adaptive Role of the Epigenome in Three Deep-Sea Polychaetes.</title>
        <authorList>
            <person name="Perez M."/>
            <person name="Aroh O."/>
            <person name="Sun Y."/>
            <person name="Lan Y."/>
            <person name="Juniper S.K."/>
            <person name="Young C.R."/>
            <person name="Angers B."/>
            <person name="Qian P.Y."/>
        </authorList>
    </citation>
    <scope>NUCLEOTIDE SEQUENCE</scope>
    <source>
        <strain evidence="5">R07B-5</strain>
    </source>
</reference>
<evidence type="ECO:0000256" key="1">
    <source>
        <dbReference type="ARBA" id="ARBA00004496"/>
    </source>
</evidence>
<dbReference type="InterPro" id="IPR027417">
    <property type="entry name" value="P-loop_NTPase"/>
</dbReference>
<evidence type="ECO:0000313" key="5">
    <source>
        <dbReference type="EMBL" id="KAK2188225.1"/>
    </source>
</evidence>
<organism evidence="5 6">
    <name type="scientific">Ridgeia piscesae</name>
    <name type="common">Tubeworm</name>
    <dbReference type="NCBI Taxonomy" id="27915"/>
    <lineage>
        <taxon>Eukaryota</taxon>
        <taxon>Metazoa</taxon>
        <taxon>Spiralia</taxon>
        <taxon>Lophotrochozoa</taxon>
        <taxon>Annelida</taxon>
        <taxon>Polychaeta</taxon>
        <taxon>Sedentaria</taxon>
        <taxon>Canalipalpata</taxon>
        <taxon>Sabellida</taxon>
        <taxon>Siboglinidae</taxon>
        <taxon>Ridgeia</taxon>
    </lineage>
</organism>
<evidence type="ECO:0000256" key="3">
    <source>
        <dbReference type="ARBA" id="ARBA00022737"/>
    </source>
</evidence>
<evidence type="ECO:0000259" key="4">
    <source>
        <dbReference type="PROSITE" id="PS50837"/>
    </source>
</evidence>
<keyword evidence="6" id="KW-1185">Reference proteome</keyword>
<dbReference type="Pfam" id="PF05729">
    <property type="entry name" value="NACHT"/>
    <property type="match status" value="1"/>
</dbReference>
<dbReference type="EMBL" id="JAODUO010000139">
    <property type="protein sequence ID" value="KAK2188225.1"/>
    <property type="molecule type" value="Genomic_DNA"/>
</dbReference>
<accession>A0AAD9UGA9</accession>
<comment type="caution">
    <text evidence="5">The sequence shown here is derived from an EMBL/GenBank/DDBJ whole genome shotgun (WGS) entry which is preliminary data.</text>
</comment>
<protein>
    <recommendedName>
        <fullName evidence="4">NACHT domain-containing protein</fullName>
    </recommendedName>
</protein>
<dbReference type="PANTHER" id="PTHR45690">
    <property type="entry name" value="NACHT, LRR AND PYD DOMAINS-CONTAINING PROTEIN 12"/>
    <property type="match status" value="1"/>
</dbReference>
<keyword evidence="3" id="KW-0677">Repeat</keyword>
<dbReference type="PANTHER" id="PTHR45690:SF19">
    <property type="entry name" value="NACHT, LRR AND PYD DOMAINS-CONTAINING PROTEIN 3"/>
    <property type="match status" value="1"/>
</dbReference>
<dbReference type="PROSITE" id="PS50837">
    <property type="entry name" value="NACHT"/>
    <property type="match status" value="1"/>
</dbReference>
<comment type="subcellular location">
    <subcellularLocation>
        <location evidence="1">Cytoplasm</location>
    </subcellularLocation>
</comment>
<evidence type="ECO:0000256" key="2">
    <source>
        <dbReference type="ARBA" id="ARBA00022490"/>
    </source>
</evidence>